<evidence type="ECO:0000259" key="1">
    <source>
        <dbReference type="Pfam" id="PF15579"/>
    </source>
</evidence>
<dbReference type="AlphaFoldDB" id="E3FFA0"/>
<dbReference type="InterPro" id="IPR028969">
    <property type="entry name" value="Imm52"/>
</dbReference>
<proteinExistence type="predicted"/>
<feature type="domain" description="Immunity protein 52" evidence="1">
    <location>
        <begin position="3"/>
        <end position="150"/>
    </location>
</feature>
<dbReference type="OrthoDB" id="5521128at2"/>
<accession>E3FFA0</accession>
<sequence>MLESYYAGVYWGSRRENVSECAQRTALFFSMLSQSDPSLKQWYKAGKGKVPKNFPGQTAPVDNANELERLLTEEMNRATIDKSAIEELGFGLHVWNQRPDSRSTRVHIQCGGYANMVGNHCLVDPPSEGDAMNRLMSEPVLIQLLECLATA</sequence>
<evidence type="ECO:0000313" key="2">
    <source>
        <dbReference type="EMBL" id="ADO71467.1"/>
    </source>
</evidence>
<dbReference type="Pfam" id="PF15579">
    <property type="entry name" value="Imm52"/>
    <property type="match status" value="1"/>
</dbReference>
<dbReference type="Proteomes" id="UP000001351">
    <property type="component" value="Chromosome"/>
</dbReference>
<organism evidence="2 3">
    <name type="scientific">Stigmatella aurantiaca (strain DW4/3-1)</name>
    <dbReference type="NCBI Taxonomy" id="378806"/>
    <lineage>
        <taxon>Bacteria</taxon>
        <taxon>Pseudomonadati</taxon>
        <taxon>Myxococcota</taxon>
        <taxon>Myxococcia</taxon>
        <taxon>Myxococcales</taxon>
        <taxon>Cystobacterineae</taxon>
        <taxon>Archangiaceae</taxon>
        <taxon>Stigmatella</taxon>
    </lineage>
</organism>
<dbReference type="HOGENOM" id="CLU_1730298_0_0_7"/>
<name>E3FFA0_STIAD</name>
<reference evidence="2 3" key="1">
    <citation type="journal article" date="2011" name="Mol. Biol. Evol.">
        <title>Comparative genomic analysis of fruiting body formation in Myxococcales.</title>
        <authorList>
            <person name="Huntley S."/>
            <person name="Hamann N."/>
            <person name="Wegener-Feldbrugge S."/>
            <person name="Treuner-Lange A."/>
            <person name="Kube M."/>
            <person name="Reinhardt R."/>
            <person name="Klages S."/>
            <person name="Muller R."/>
            <person name="Ronning C.M."/>
            <person name="Nierman W.C."/>
            <person name="Sogaard-Andersen L."/>
        </authorList>
    </citation>
    <scope>NUCLEOTIDE SEQUENCE [LARGE SCALE GENOMIC DNA]</scope>
    <source>
        <strain evidence="2 3">DW4/3-1</strain>
    </source>
</reference>
<dbReference type="EMBL" id="CP002271">
    <property type="protein sequence ID" value="ADO71467.1"/>
    <property type="molecule type" value="Genomic_DNA"/>
</dbReference>
<keyword evidence="3" id="KW-1185">Reference proteome</keyword>
<evidence type="ECO:0000313" key="3">
    <source>
        <dbReference type="Proteomes" id="UP000001351"/>
    </source>
</evidence>
<dbReference type="KEGG" id="sur:STAUR_3679"/>
<gene>
    <name evidence="2" type="ordered locus">STAUR_3679</name>
</gene>
<dbReference type="STRING" id="378806.STAUR_3679"/>
<protein>
    <recommendedName>
        <fullName evidence="1">Immunity protein 52 domain-containing protein</fullName>
    </recommendedName>
</protein>